<evidence type="ECO:0000256" key="1">
    <source>
        <dbReference type="ARBA" id="ARBA00004319"/>
    </source>
</evidence>
<dbReference type="Pfam" id="PF00262">
    <property type="entry name" value="Calreticulin"/>
    <property type="match status" value="1"/>
</dbReference>
<organism evidence="11 12">
    <name type="scientific">Cyprinus carpio carpio</name>
    <dbReference type="NCBI Taxonomy" id="630221"/>
    <lineage>
        <taxon>Eukaryota</taxon>
        <taxon>Metazoa</taxon>
        <taxon>Chordata</taxon>
        <taxon>Craniata</taxon>
        <taxon>Vertebrata</taxon>
        <taxon>Euteleostomi</taxon>
        <taxon>Actinopterygii</taxon>
        <taxon>Neopterygii</taxon>
        <taxon>Teleostei</taxon>
        <taxon>Ostariophysi</taxon>
        <taxon>Cypriniformes</taxon>
        <taxon>Cyprinidae</taxon>
        <taxon>Cyprininae</taxon>
        <taxon>Cyprinus</taxon>
    </lineage>
</organism>
<dbReference type="InterPro" id="IPR001580">
    <property type="entry name" value="Calret/calnex"/>
</dbReference>
<feature type="compositionally biased region" description="Basic and acidic residues" evidence="10">
    <location>
        <begin position="208"/>
        <end position="231"/>
    </location>
</feature>
<accession>A0A9J7YIJ8</accession>
<evidence type="ECO:0000256" key="7">
    <source>
        <dbReference type="ARBA" id="ARBA00023186"/>
    </source>
</evidence>
<feature type="disulfide bond" evidence="8">
    <location>
        <begin position="106"/>
        <end position="138"/>
    </location>
</feature>
<dbReference type="PANTHER" id="PTHR11073:SF16">
    <property type="entry name" value="CALRETICULIN"/>
    <property type="match status" value="1"/>
</dbReference>
<keyword evidence="5 9" id="KW-0256">Endoplasmic reticulum</keyword>
<sequence>MTALSLLFVAVCISLITAESSVYFREQFEDGDTWRSRWVESKHKSDYGKFVLSAGKFYGDAEKDKGLQSSQDAHFYALSSRFADFSNKDQPLVIQFSVKHEQSIDCGGGYIKLFPSDLKQEEMHGDSTYNIMFGPDICGPGTKKVHVIFNYKGKNHLINKDIRCKDDEYTHLYTLIVNPDNTYEVKIDNKKVESGSLEEDWDFLPPKKIKDPEAKRPDDWDEREKIDDPDDKKPEVRTVSLLFVHKPNRFCLLFVTKQMNFKPLFGINMHRSPSKLVHALDFLHLKNSCSDIKYKIIYSLLILSLSVCFCRTGTKPRTSLILMPRSLMTGTMRWMGSGSRPWSPIQNTRVSGNPARLTILLTRGNGCTLRLITRSTPLTTKSINTIASE</sequence>
<comment type="subcellular location">
    <subcellularLocation>
        <location evidence="1">Endoplasmic reticulum lumen</location>
    </subcellularLocation>
</comment>
<evidence type="ECO:0000256" key="3">
    <source>
        <dbReference type="ARBA" id="ARBA00022729"/>
    </source>
</evidence>
<dbReference type="PANTHER" id="PTHR11073">
    <property type="entry name" value="CALRETICULIN AND CALNEXIN"/>
    <property type="match status" value="1"/>
</dbReference>
<evidence type="ECO:0000256" key="4">
    <source>
        <dbReference type="ARBA" id="ARBA00022737"/>
    </source>
</evidence>
<keyword evidence="3 9" id="KW-0732">Signal</keyword>
<evidence type="ECO:0000256" key="10">
    <source>
        <dbReference type="SAM" id="MobiDB-lite"/>
    </source>
</evidence>
<keyword evidence="4" id="KW-0677">Repeat</keyword>
<dbReference type="GO" id="GO:0005788">
    <property type="term" value="C:endoplasmic reticulum lumen"/>
    <property type="evidence" value="ECO:0007669"/>
    <property type="project" value="UniProtKB-SubCell"/>
</dbReference>
<dbReference type="GO" id="GO:0005789">
    <property type="term" value="C:endoplasmic reticulum membrane"/>
    <property type="evidence" value="ECO:0007669"/>
    <property type="project" value="TreeGrafter"/>
</dbReference>
<reference evidence="11" key="2">
    <citation type="submission" date="2025-09" db="UniProtKB">
        <authorList>
            <consortium name="Ensembl"/>
        </authorList>
    </citation>
    <scope>IDENTIFICATION</scope>
</reference>
<dbReference type="PROSITE" id="PS00804">
    <property type="entry name" value="CALRETICULIN_2"/>
    <property type="match status" value="1"/>
</dbReference>
<dbReference type="GO" id="GO:0006457">
    <property type="term" value="P:protein folding"/>
    <property type="evidence" value="ECO:0007669"/>
    <property type="project" value="InterPro"/>
</dbReference>
<dbReference type="SUPFAM" id="SSF49899">
    <property type="entry name" value="Concanavalin A-like lectins/glucanases"/>
    <property type="match status" value="1"/>
</dbReference>
<evidence type="ECO:0000313" key="11">
    <source>
        <dbReference type="Ensembl" id="ENSCCRP00000119657.1"/>
    </source>
</evidence>
<name>A0A9J7YIJ8_CYPCA</name>
<comment type="similarity">
    <text evidence="2 9">Belongs to the calreticulin family.</text>
</comment>
<evidence type="ECO:0000256" key="9">
    <source>
        <dbReference type="RuleBase" id="RU362126"/>
    </source>
</evidence>
<feature type="chain" id="PRO_5039962238" evidence="9">
    <location>
        <begin position="19"/>
        <end position="389"/>
    </location>
</feature>
<keyword evidence="12" id="KW-1185">Reference proteome</keyword>
<dbReference type="GeneTree" id="ENSGT00950000182915"/>
<proteinExistence type="inferred from homology"/>
<protein>
    <submittedName>
        <fullName evidence="11">Calreticulin</fullName>
    </submittedName>
</protein>
<dbReference type="Gene3D" id="2.60.120.200">
    <property type="match status" value="1"/>
</dbReference>
<evidence type="ECO:0000256" key="2">
    <source>
        <dbReference type="ARBA" id="ARBA00010983"/>
    </source>
</evidence>
<dbReference type="AlphaFoldDB" id="A0A9J7YIJ8"/>
<dbReference type="InterPro" id="IPR018124">
    <property type="entry name" value="Calret/calnex_CS"/>
</dbReference>
<feature type="region of interest" description="Disordered" evidence="10">
    <location>
        <begin position="203"/>
        <end position="231"/>
    </location>
</feature>
<dbReference type="InterPro" id="IPR013320">
    <property type="entry name" value="ConA-like_dom_sf"/>
</dbReference>
<dbReference type="Ensembl" id="ENSCCRT00000164802.1">
    <property type="protein sequence ID" value="ENSCCRP00000119657.1"/>
    <property type="gene ID" value="ENSCCRG00000001424.2"/>
</dbReference>
<dbReference type="Proteomes" id="UP001108240">
    <property type="component" value="Unplaced"/>
</dbReference>
<evidence type="ECO:0000256" key="5">
    <source>
        <dbReference type="ARBA" id="ARBA00022824"/>
    </source>
</evidence>
<evidence type="ECO:0000313" key="12">
    <source>
        <dbReference type="Proteomes" id="UP001108240"/>
    </source>
</evidence>
<dbReference type="GO" id="GO:0051082">
    <property type="term" value="F:unfolded protein binding"/>
    <property type="evidence" value="ECO:0007669"/>
    <property type="project" value="InterPro"/>
</dbReference>
<dbReference type="GO" id="GO:0005509">
    <property type="term" value="F:calcium ion binding"/>
    <property type="evidence" value="ECO:0007669"/>
    <property type="project" value="InterPro"/>
</dbReference>
<keyword evidence="7 9" id="KW-0143">Chaperone</keyword>
<evidence type="ECO:0000256" key="8">
    <source>
        <dbReference type="PIRSR" id="PIRSR601580-3"/>
    </source>
</evidence>
<feature type="signal peptide" evidence="9">
    <location>
        <begin position="1"/>
        <end position="18"/>
    </location>
</feature>
<evidence type="ECO:0000256" key="6">
    <source>
        <dbReference type="ARBA" id="ARBA00023157"/>
    </source>
</evidence>
<dbReference type="PROSITE" id="PS00803">
    <property type="entry name" value="CALRETICULIN_1"/>
    <property type="match status" value="1"/>
</dbReference>
<reference evidence="11" key="1">
    <citation type="submission" date="2025-08" db="UniProtKB">
        <authorList>
            <consortium name="Ensembl"/>
        </authorList>
    </citation>
    <scope>IDENTIFICATION</scope>
</reference>
<dbReference type="FunFam" id="2.60.120.200:FF:000122">
    <property type="entry name" value="Calreticulin 3"/>
    <property type="match status" value="1"/>
</dbReference>
<dbReference type="GO" id="GO:0036503">
    <property type="term" value="P:ERAD pathway"/>
    <property type="evidence" value="ECO:0007669"/>
    <property type="project" value="TreeGrafter"/>
</dbReference>
<keyword evidence="6 8" id="KW-1015">Disulfide bond</keyword>
<dbReference type="PRINTS" id="PR00626">
    <property type="entry name" value="CALRETICULIN"/>
</dbReference>